<dbReference type="Proteomes" id="UP000298493">
    <property type="component" value="Unassembled WGS sequence"/>
</dbReference>
<accession>A0A4Z1PG83</accession>
<name>A0A4Z1PG83_9PEZI</name>
<reference evidence="2 3" key="1">
    <citation type="submission" date="2019-04" db="EMBL/GenBank/DDBJ databases">
        <title>High contiguity whole genome sequence and gene annotation resource for two Venturia nashicola isolates.</title>
        <authorList>
            <person name="Prokchorchik M."/>
            <person name="Won K."/>
            <person name="Lee Y."/>
            <person name="Choi E.D."/>
            <person name="Segonzac C."/>
            <person name="Sohn K.H."/>
        </authorList>
    </citation>
    <scope>NUCLEOTIDE SEQUENCE [LARGE SCALE GENOMIC DNA]</scope>
    <source>
        <strain evidence="2 3">PRI2</strain>
    </source>
</reference>
<feature type="compositionally biased region" description="Basic residues" evidence="1">
    <location>
        <begin position="1"/>
        <end position="11"/>
    </location>
</feature>
<evidence type="ECO:0000313" key="2">
    <source>
        <dbReference type="EMBL" id="TID20972.1"/>
    </source>
</evidence>
<dbReference type="AlphaFoldDB" id="A0A4Z1PG83"/>
<sequence length="157" mass="18508">MASPRPNKRQRIEKGSSLPPVSHIAKKAPASFLALPPEVRQQILAQTFTPRRPLSRAELQTLAFESMLASLPVRDRHHDYRNDFIREQPRKSDRINLVLCLEDKVRCLEWVATLMDVHDDIRDDVRYVKTGWLNKIEEYLEKQRRDLELSSRPSRRR</sequence>
<gene>
    <name evidence="2" type="ORF">E6O75_ATG05737</name>
</gene>
<evidence type="ECO:0000256" key="1">
    <source>
        <dbReference type="SAM" id="MobiDB-lite"/>
    </source>
</evidence>
<proteinExistence type="predicted"/>
<keyword evidence="3" id="KW-1185">Reference proteome</keyword>
<protein>
    <submittedName>
        <fullName evidence="2">Uncharacterized protein</fullName>
    </submittedName>
</protein>
<comment type="caution">
    <text evidence="2">The sequence shown here is derived from an EMBL/GenBank/DDBJ whole genome shotgun (WGS) entry which is preliminary data.</text>
</comment>
<evidence type="ECO:0000313" key="3">
    <source>
        <dbReference type="Proteomes" id="UP000298493"/>
    </source>
</evidence>
<organism evidence="2 3">
    <name type="scientific">Venturia nashicola</name>
    <dbReference type="NCBI Taxonomy" id="86259"/>
    <lineage>
        <taxon>Eukaryota</taxon>
        <taxon>Fungi</taxon>
        <taxon>Dikarya</taxon>
        <taxon>Ascomycota</taxon>
        <taxon>Pezizomycotina</taxon>
        <taxon>Dothideomycetes</taxon>
        <taxon>Pleosporomycetidae</taxon>
        <taxon>Venturiales</taxon>
        <taxon>Venturiaceae</taxon>
        <taxon>Venturia</taxon>
    </lineage>
</organism>
<dbReference type="EMBL" id="SNSC02000010">
    <property type="protein sequence ID" value="TID20972.1"/>
    <property type="molecule type" value="Genomic_DNA"/>
</dbReference>
<feature type="region of interest" description="Disordered" evidence="1">
    <location>
        <begin position="1"/>
        <end position="22"/>
    </location>
</feature>